<dbReference type="PIRSF" id="PIRSF016184">
    <property type="entry name" value="PhzC_PhzF"/>
    <property type="match status" value="1"/>
</dbReference>
<dbReference type="GO" id="GO:0005737">
    <property type="term" value="C:cytoplasm"/>
    <property type="evidence" value="ECO:0007669"/>
    <property type="project" value="TreeGrafter"/>
</dbReference>
<comment type="similarity">
    <text evidence="1">Belongs to the PhzF family.</text>
</comment>
<name>A0A939GHK8_9BACT</name>
<reference evidence="3" key="1">
    <citation type="submission" date="2021-03" db="EMBL/GenBank/DDBJ databases">
        <title>Fibrella sp. HMF5335 genome sequencing and assembly.</title>
        <authorList>
            <person name="Kang H."/>
            <person name="Kim H."/>
            <person name="Bae S."/>
            <person name="Joh K."/>
        </authorList>
    </citation>
    <scope>NUCLEOTIDE SEQUENCE</scope>
    <source>
        <strain evidence="3">HMF5335</strain>
    </source>
</reference>
<evidence type="ECO:0000313" key="3">
    <source>
        <dbReference type="EMBL" id="MBO0939184.1"/>
    </source>
</evidence>
<dbReference type="RefSeq" id="WP_207366714.1">
    <property type="nucleotide sequence ID" value="NZ_JAFMYV010000012.1"/>
</dbReference>
<dbReference type="Pfam" id="PF02567">
    <property type="entry name" value="PhzC-PhzF"/>
    <property type="match status" value="1"/>
</dbReference>
<proteinExistence type="inferred from homology"/>
<keyword evidence="4" id="KW-1185">Reference proteome</keyword>
<comment type="caution">
    <text evidence="3">The sequence shown here is derived from an EMBL/GenBank/DDBJ whole genome shotgun (WGS) entry which is preliminary data.</text>
</comment>
<dbReference type="Gene3D" id="3.10.310.10">
    <property type="entry name" value="Diaminopimelate Epimerase, Chain A, domain 1"/>
    <property type="match status" value="2"/>
</dbReference>
<dbReference type="EMBL" id="JAFMYV010000012">
    <property type="protein sequence ID" value="MBO0939184.1"/>
    <property type="molecule type" value="Genomic_DNA"/>
</dbReference>
<organism evidence="3 4">
    <name type="scientific">Fibrella rubiginis</name>
    <dbReference type="NCBI Taxonomy" id="2817060"/>
    <lineage>
        <taxon>Bacteria</taxon>
        <taxon>Pseudomonadati</taxon>
        <taxon>Bacteroidota</taxon>
        <taxon>Cytophagia</taxon>
        <taxon>Cytophagales</taxon>
        <taxon>Spirosomataceae</taxon>
        <taxon>Fibrella</taxon>
    </lineage>
</organism>
<dbReference type="PANTHER" id="PTHR13774:SF32">
    <property type="entry name" value="ANTISENSE-ENHANCING SEQUENCE 1"/>
    <property type="match status" value="1"/>
</dbReference>
<dbReference type="PANTHER" id="PTHR13774">
    <property type="entry name" value="PHENAZINE BIOSYNTHESIS PROTEIN"/>
    <property type="match status" value="1"/>
</dbReference>
<protein>
    <submittedName>
        <fullName evidence="3">PhzF family phenazine biosynthesis protein</fullName>
    </submittedName>
</protein>
<dbReference type="SUPFAM" id="SSF54506">
    <property type="entry name" value="Diaminopimelate epimerase-like"/>
    <property type="match status" value="1"/>
</dbReference>
<dbReference type="GO" id="GO:0016853">
    <property type="term" value="F:isomerase activity"/>
    <property type="evidence" value="ECO:0007669"/>
    <property type="project" value="TreeGrafter"/>
</dbReference>
<evidence type="ECO:0000313" key="4">
    <source>
        <dbReference type="Proteomes" id="UP000664034"/>
    </source>
</evidence>
<gene>
    <name evidence="3" type="ORF">J2I47_21695</name>
</gene>
<accession>A0A939GHK8</accession>
<evidence type="ECO:0000256" key="2">
    <source>
        <dbReference type="PIRSR" id="PIRSR016184-1"/>
    </source>
</evidence>
<dbReference type="InterPro" id="IPR003719">
    <property type="entry name" value="Phenazine_PhzF-like"/>
</dbReference>
<dbReference type="NCBIfam" id="TIGR00654">
    <property type="entry name" value="PhzF_family"/>
    <property type="match status" value="1"/>
</dbReference>
<evidence type="ECO:0000256" key="1">
    <source>
        <dbReference type="ARBA" id="ARBA00008270"/>
    </source>
</evidence>
<dbReference type="AlphaFoldDB" id="A0A939GHK8"/>
<sequence length="310" mass="34906">MTTLPFYIVDVFASSRYEGNQLAVFVDLADELADDRMQAIAREINFAETTFVKADNGGGRFVVKIFTPEHEVPFAGHPSIGTSYVIAKFLLPDVPVRLVLELAHSQIDITILQPNAIDDSVLFMRQAQPEFREQLPHAVVADELGISLDQLDESWPVQEISTGLPYIIIPLKNLAAMNELTLDYTSFRGFLEKRNKYRTNSSTGHSTSLFFFTTETYEPASSFNTRMRLIENEVVSEDAATGSANGCFLAYLLRYQRNLRPGDVINATVEQGFQINRKSYVYINGRFQHDRYELNVGGHTKLVAAGSWFI</sequence>
<feature type="active site" evidence="2">
    <location>
        <position position="48"/>
    </location>
</feature>
<dbReference type="Proteomes" id="UP000664034">
    <property type="component" value="Unassembled WGS sequence"/>
</dbReference>